<evidence type="ECO:0000256" key="1">
    <source>
        <dbReference type="SAM" id="Coils"/>
    </source>
</evidence>
<protein>
    <submittedName>
        <fullName evidence="4">Uncharacterized protein</fullName>
    </submittedName>
</protein>
<dbReference type="AlphaFoldDB" id="A0A438KJY4"/>
<evidence type="ECO:0000256" key="3">
    <source>
        <dbReference type="SAM" id="SignalP"/>
    </source>
</evidence>
<keyword evidence="3" id="KW-0732">Signal</keyword>
<dbReference type="Proteomes" id="UP000288805">
    <property type="component" value="Unassembled WGS sequence"/>
</dbReference>
<dbReference type="PANTHER" id="PTHR31149:SF10">
    <property type="entry name" value="OS05G0100900 PROTEIN"/>
    <property type="match status" value="1"/>
</dbReference>
<feature type="compositionally biased region" description="Polar residues" evidence="2">
    <location>
        <begin position="69"/>
        <end position="81"/>
    </location>
</feature>
<feature type="region of interest" description="Disordered" evidence="2">
    <location>
        <begin position="54"/>
        <end position="81"/>
    </location>
</feature>
<dbReference type="EMBL" id="QGNW01000005">
    <property type="protein sequence ID" value="RVX21524.1"/>
    <property type="molecule type" value="Genomic_DNA"/>
</dbReference>
<evidence type="ECO:0000313" key="4">
    <source>
        <dbReference type="EMBL" id="RVX21524.1"/>
    </source>
</evidence>
<feature type="chain" id="PRO_5019271756" evidence="3">
    <location>
        <begin position="27"/>
        <end position="391"/>
    </location>
</feature>
<gene>
    <name evidence="4" type="ORF">CK203_002341</name>
</gene>
<evidence type="ECO:0000256" key="2">
    <source>
        <dbReference type="SAM" id="MobiDB-lite"/>
    </source>
</evidence>
<comment type="caution">
    <text evidence="4">The sequence shown here is derived from an EMBL/GenBank/DDBJ whole genome shotgun (WGS) entry which is preliminary data.</text>
</comment>
<dbReference type="PANTHER" id="PTHR31149">
    <property type="entry name" value="EXPRESSED PROTEIN"/>
    <property type="match status" value="1"/>
</dbReference>
<accession>A0A438KJY4</accession>
<organism evidence="4 5">
    <name type="scientific">Vitis vinifera</name>
    <name type="common">Grape</name>
    <dbReference type="NCBI Taxonomy" id="29760"/>
    <lineage>
        <taxon>Eukaryota</taxon>
        <taxon>Viridiplantae</taxon>
        <taxon>Streptophyta</taxon>
        <taxon>Embryophyta</taxon>
        <taxon>Tracheophyta</taxon>
        <taxon>Spermatophyta</taxon>
        <taxon>Magnoliopsida</taxon>
        <taxon>eudicotyledons</taxon>
        <taxon>Gunneridae</taxon>
        <taxon>Pentapetalae</taxon>
        <taxon>rosids</taxon>
        <taxon>Vitales</taxon>
        <taxon>Vitaceae</taxon>
        <taxon>Viteae</taxon>
        <taxon>Vitis</taxon>
    </lineage>
</organism>
<name>A0A438KJY4_VITVI</name>
<feature type="coiled-coil region" evidence="1">
    <location>
        <begin position="151"/>
        <end position="185"/>
    </location>
</feature>
<keyword evidence="1" id="KW-0175">Coiled coil</keyword>
<evidence type="ECO:0000313" key="5">
    <source>
        <dbReference type="Proteomes" id="UP000288805"/>
    </source>
</evidence>
<sequence length="391" mass="44933">MYCETMLKMHYILVICFLLPGQYIWSCRPNELVGRRSHPVDPGDEHVHGLYKAPQSVPSVGNQEDRTRNTGNTSVVGGHSESSTFNGALKVHPGSQGPTDDAGFFHVSSPSTTSFSHSRYQVEGEHDPRFNSSGHGLMPMTEVNNPSSLWKQDLVLKIQEHEEEIKQLRKQLAEYSIKAFDQQQQDLVDAASKALSYRQDIIEENIRLSYALQLRLGLFPLPLQLVHGLWRKKNKRRKRKREKGEEKAYLFRALCLAEDWASTTQIFLDGRDLRGKHLRSNGKWFSRFDVDKINCEGRPSRASLMRSLTVAVSWVMYWNKWFIRRYDDWALPLSGKGTLTNWHGRSDQSLGRKQILDAVLIANELVHEKRRSREKGVVFKIDFEKACGHVD</sequence>
<feature type="signal peptide" evidence="3">
    <location>
        <begin position="1"/>
        <end position="26"/>
    </location>
</feature>
<proteinExistence type="predicted"/>
<reference evidence="4 5" key="1">
    <citation type="journal article" date="2018" name="PLoS Genet.">
        <title>Population sequencing reveals clonal diversity and ancestral inbreeding in the grapevine cultivar Chardonnay.</title>
        <authorList>
            <person name="Roach M.J."/>
            <person name="Johnson D.L."/>
            <person name="Bohlmann J."/>
            <person name="van Vuuren H.J."/>
            <person name="Jones S.J."/>
            <person name="Pretorius I.S."/>
            <person name="Schmidt S.A."/>
            <person name="Borneman A.R."/>
        </authorList>
    </citation>
    <scope>NUCLEOTIDE SEQUENCE [LARGE SCALE GENOMIC DNA]</scope>
    <source>
        <strain evidence="5">cv. Chardonnay</strain>
        <tissue evidence="4">Leaf</tissue>
    </source>
</reference>